<feature type="transmembrane region" description="Helical" evidence="1">
    <location>
        <begin position="125"/>
        <end position="146"/>
    </location>
</feature>
<keyword evidence="1" id="KW-0472">Membrane</keyword>
<dbReference type="AlphaFoldDB" id="A0A1T0AYL1"/>
<keyword evidence="4" id="KW-1185">Reference proteome</keyword>
<dbReference type="InterPro" id="IPR009936">
    <property type="entry name" value="DUF1468"/>
</dbReference>
<feature type="transmembrane region" description="Helical" evidence="1">
    <location>
        <begin position="44"/>
        <end position="65"/>
    </location>
</feature>
<feature type="transmembrane region" description="Helical" evidence="1">
    <location>
        <begin position="12"/>
        <end position="32"/>
    </location>
</feature>
<proteinExistence type="predicted"/>
<evidence type="ECO:0000259" key="2">
    <source>
        <dbReference type="Pfam" id="PF07331"/>
    </source>
</evidence>
<reference evidence="3 4" key="1">
    <citation type="submission" date="2017-02" db="EMBL/GenBank/DDBJ databases">
        <title>Draft genome sequence of Haemophilus felis CCUG 31170 type strain.</title>
        <authorList>
            <person name="Engstrom-Jakobsson H."/>
            <person name="Salva-Serra F."/>
            <person name="Thorell K."/>
            <person name="Gonzales-Siles L."/>
            <person name="Karlsson R."/>
            <person name="Boulund F."/>
            <person name="Engstrand L."/>
            <person name="Kristiansson E."/>
            <person name="Moore E."/>
        </authorList>
    </citation>
    <scope>NUCLEOTIDE SEQUENCE [LARGE SCALE GENOMIC DNA]</scope>
    <source>
        <strain evidence="3 4">CCUG 31170</strain>
    </source>
</reference>
<dbReference type="STRING" id="123822.B0188_08510"/>
<dbReference type="Pfam" id="PF07331">
    <property type="entry name" value="TctB"/>
    <property type="match status" value="1"/>
</dbReference>
<organism evidence="3 4">
    <name type="scientific">[Haemophilus] felis</name>
    <dbReference type="NCBI Taxonomy" id="123822"/>
    <lineage>
        <taxon>Bacteria</taxon>
        <taxon>Pseudomonadati</taxon>
        <taxon>Pseudomonadota</taxon>
        <taxon>Gammaproteobacteria</taxon>
        <taxon>Pasteurellales</taxon>
        <taxon>Pasteurellaceae</taxon>
    </lineage>
</organism>
<feature type="domain" description="DUF1468" evidence="2">
    <location>
        <begin position="10"/>
        <end position="151"/>
    </location>
</feature>
<evidence type="ECO:0000313" key="3">
    <source>
        <dbReference type="EMBL" id="OOS02551.1"/>
    </source>
</evidence>
<sequence length="151" mass="17540">MKITFRQDLVGSVVFLVVSITLWLLIPYQILIEDEEEIITAQTFPRLIIGLMGICSAILLVKELIKYFRKQPVKMVELNFQQEGRALTVVVLLVAYWGILHWLPFMLSSILFSVLLLLFFNCRNWKYYAIVISIVVSVSIFFQHFLNVSLP</sequence>
<evidence type="ECO:0000256" key="1">
    <source>
        <dbReference type="SAM" id="Phobius"/>
    </source>
</evidence>
<keyword evidence="1" id="KW-0812">Transmembrane</keyword>
<dbReference type="OrthoDB" id="5690851at2"/>
<keyword evidence="1" id="KW-1133">Transmembrane helix</keyword>
<evidence type="ECO:0000313" key="4">
    <source>
        <dbReference type="Proteomes" id="UP000190023"/>
    </source>
</evidence>
<dbReference type="EMBL" id="MUYB01000035">
    <property type="protein sequence ID" value="OOS02551.1"/>
    <property type="molecule type" value="Genomic_DNA"/>
</dbReference>
<protein>
    <submittedName>
        <fullName evidence="3">Tricarboxylate transporter</fullName>
    </submittedName>
</protein>
<feature type="transmembrane region" description="Helical" evidence="1">
    <location>
        <begin position="86"/>
        <end position="119"/>
    </location>
</feature>
<accession>A0A1T0AYL1</accession>
<dbReference type="Proteomes" id="UP000190023">
    <property type="component" value="Unassembled WGS sequence"/>
</dbReference>
<gene>
    <name evidence="3" type="ORF">B0188_08510</name>
</gene>
<comment type="caution">
    <text evidence="3">The sequence shown here is derived from an EMBL/GenBank/DDBJ whole genome shotgun (WGS) entry which is preliminary data.</text>
</comment>
<name>A0A1T0AYL1_9PAST</name>